<dbReference type="EMBL" id="FNRL01000017">
    <property type="protein sequence ID" value="SEA82257.1"/>
    <property type="molecule type" value="Genomic_DNA"/>
</dbReference>
<evidence type="ECO:0000313" key="4">
    <source>
        <dbReference type="Proteomes" id="UP000199656"/>
    </source>
</evidence>
<dbReference type="OrthoDB" id="676864at2"/>
<keyword evidence="2" id="KW-1133">Transmembrane helix</keyword>
<accession>A0A1H4EBQ9</accession>
<protein>
    <recommendedName>
        <fullName evidence="5">Phage holin family protein</fullName>
    </recommendedName>
</protein>
<dbReference type="STRING" id="408074.SAMN05660909_03612"/>
<name>A0A1H4EBQ9_9BACT</name>
<dbReference type="AlphaFoldDB" id="A0A1H4EBQ9"/>
<feature type="region of interest" description="Disordered" evidence="1">
    <location>
        <begin position="123"/>
        <end position="159"/>
    </location>
</feature>
<evidence type="ECO:0008006" key="5">
    <source>
        <dbReference type="Google" id="ProtNLM"/>
    </source>
</evidence>
<evidence type="ECO:0000313" key="3">
    <source>
        <dbReference type="EMBL" id="SEA82257.1"/>
    </source>
</evidence>
<feature type="transmembrane region" description="Helical" evidence="2">
    <location>
        <begin position="73"/>
        <end position="95"/>
    </location>
</feature>
<organism evidence="3 4">
    <name type="scientific">Chitinophaga terrae</name>
    <name type="common">ex Kim and Jung 2007</name>
    <dbReference type="NCBI Taxonomy" id="408074"/>
    <lineage>
        <taxon>Bacteria</taxon>
        <taxon>Pseudomonadati</taxon>
        <taxon>Bacteroidota</taxon>
        <taxon>Chitinophagia</taxon>
        <taxon>Chitinophagales</taxon>
        <taxon>Chitinophagaceae</taxon>
        <taxon>Chitinophaga</taxon>
    </lineage>
</organism>
<feature type="transmembrane region" description="Helical" evidence="2">
    <location>
        <begin position="38"/>
        <end position="67"/>
    </location>
</feature>
<dbReference type="InterPro" id="IPR036259">
    <property type="entry name" value="MFS_trans_sf"/>
</dbReference>
<dbReference type="Proteomes" id="UP000199656">
    <property type="component" value="Unassembled WGS sequence"/>
</dbReference>
<reference evidence="4" key="1">
    <citation type="submission" date="2016-10" db="EMBL/GenBank/DDBJ databases">
        <authorList>
            <person name="Varghese N."/>
            <person name="Submissions S."/>
        </authorList>
    </citation>
    <scope>NUCLEOTIDE SEQUENCE [LARGE SCALE GENOMIC DNA]</scope>
    <source>
        <strain evidence="4">DSM 23920</strain>
    </source>
</reference>
<evidence type="ECO:0000256" key="2">
    <source>
        <dbReference type="SAM" id="Phobius"/>
    </source>
</evidence>
<keyword evidence="4" id="KW-1185">Reference proteome</keyword>
<feature type="compositionally biased region" description="Acidic residues" evidence="1">
    <location>
        <begin position="123"/>
        <end position="132"/>
    </location>
</feature>
<evidence type="ECO:0000256" key="1">
    <source>
        <dbReference type="SAM" id="MobiDB-lite"/>
    </source>
</evidence>
<sequence length="159" mass="17505">MEDNFSNYFNQTGKVAKEYLETRLDLIKLQAAGKLSKALGLFFSLTMAFLLFFFVIVFLGMVVGFWIGEMTGSFTIGFGCAAGLFVLLFLVILIFRKPLIQRPLGKLLLAELLDEMADPGAIDQDEEEETLADESKVSAGPEDPAYVPDEEATESTSKG</sequence>
<keyword evidence="2" id="KW-0812">Transmembrane</keyword>
<dbReference type="SUPFAM" id="SSF103473">
    <property type="entry name" value="MFS general substrate transporter"/>
    <property type="match status" value="1"/>
</dbReference>
<proteinExistence type="predicted"/>
<dbReference type="RefSeq" id="WP_089763327.1">
    <property type="nucleotide sequence ID" value="NZ_BKAT01000030.1"/>
</dbReference>
<keyword evidence="2" id="KW-0472">Membrane</keyword>
<gene>
    <name evidence="3" type="ORF">SAMN05660909_03612</name>
</gene>